<dbReference type="InParanoid" id="A0A7R8UUG0"/>
<evidence type="ECO:0000313" key="2">
    <source>
        <dbReference type="Proteomes" id="UP000594454"/>
    </source>
</evidence>
<name>A0A7R8UUG0_HERIL</name>
<protein>
    <submittedName>
        <fullName evidence="1">Uncharacterized protein</fullName>
    </submittedName>
</protein>
<dbReference type="Proteomes" id="UP000594454">
    <property type="component" value="Chromosome 4"/>
</dbReference>
<organism evidence="1 2">
    <name type="scientific">Hermetia illucens</name>
    <name type="common">Black soldier fly</name>
    <dbReference type="NCBI Taxonomy" id="343691"/>
    <lineage>
        <taxon>Eukaryota</taxon>
        <taxon>Metazoa</taxon>
        <taxon>Ecdysozoa</taxon>
        <taxon>Arthropoda</taxon>
        <taxon>Hexapoda</taxon>
        <taxon>Insecta</taxon>
        <taxon>Pterygota</taxon>
        <taxon>Neoptera</taxon>
        <taxon>Endopterygota</taxon>
        <taxon>Diptera</taxon>
        <taxon>Brachycera</taxon>
        <taxon>Stratiomyomorpha</taxon>
        <taxon>Stratiomyidae</taxon>
        <taxon>Hermetiinae</taxon>
        <taxon>Hermetia</taxon>
    </lineage>
</organism>
<sequence length="169" mass="19452">MRAETDFASANSDKNCREVLHTHITTDWESVKALLINHFDTPENETRLMERLLGAKFTTAGQLYTYIWSMVTIRLLSIPPTTSVAMLPLTQKNGYILMERGQEYLTTSKAIIGHPIYKAYIDYLMNKIKINYELLEESNVEFQLGNTRKLGKNRIMPTSDRAIIILCFN</sequence>
<reference evidence="1 2" key="1">
    <citation type="submission" date="2020-11" db="EMBL/GenBank/DDBJ databases">
        <authorList>
            <person name="Wallbank WR R."/>
            <person name="Pardo Diaz C."/>
            <person name="Kozak K."/>
            <person name="Martin S."/>
            <person name="Jiggins C."/>
            <person name="Moest M."/>
            <person name="Warren A I."/>
            <person name="Generalovic N T."/>
            <person name="Byers J.R.P. K."/>
            <person name="Montejo-Kovacevich G."/>
            <person name="Yen C E."/>
        </authorList>
    </citation>
    <scope>NUCLEOTIDE SEQUENCE [LARGE SCALE GENOMIC DNA]</scope>
</reference>
<proteinExistence type="predicted"/>
<dbReference type="AlphaFoldDB" id="A0A7R8UUG0"/>
<evidence type="ECO:0000313" key="1">
    <source>
        <dbReference type="EMBL" id="CAD7087276.1"/>
    </source>
</evidence>
<gene>
    <name evidence="1" type="ORF">HERILL_LOCUS9993</name>
</gene>
<keyword evidence="2" id="KW-1185">Reference proteome</keyword>
<dbReference type="EMBL" id="LR899012">
    <property type="protein sequence ID" value="CAD7087276.1"/>
    <property type="molecule type" value="Genomic_DNA"/>
</dbReference>
<accession>A0A7R8UUG0</accession>